<feature type="region of interest" description="Disordered" evidence="1">
    <location>
        <begin position="26"/>
        <end position="56"/>
    </location>
</feature>
<name>W2K7L2_PHYNI</name>
<dbReference type="EMBL" id="KI682767">
    <property type="protein sequence ID" value="ETL80405.1"/>
    <property type="molecule type" value="Genomic_DNA"/>
</dbReference>
<sequence>MRCHRAFCVYAGNNEERISKKAATFAQQQAAQEQPGANKTAENWLRSRAGRSLKDA</sequence>
<dbReference type="AlphaFoldDB" id="W2K7L2"/>
<gene>
    <name evidence="2" type="ORF">L917_19107</name>
</gene>
<accession>W2K7L2</accession>
<dbReference type="Proteomes" id="UP000054423">
    <property type="component" value="Unassembled WGS sequence"/>
</dbReference>
<evidence type="ECO:0000256" key="1">
    <source>
        <dbReference type="SAM" id="MobiDB-lite"/>
    </source>
</evidence>
<evidence type="ECO:0000313" key="2">
    <source>
        <dbReference type="EMBL" id="ETL80405.1"/>
    </source>
</evidence>
<protein>
    <submittedName>
        <fullName evidence="2">Uncharacterized protein</fullName>
    </submittedName>
</protein>
<reference evidence="2" key="1">
    <citation type="submission" date="2013-11" db="EMBL/GenBank/DDBJ databases">
        <title>The Genome Sequence of Phytophthora parasitica CHvinca01.</title>
        <authorList>
            <consortium name="The Broad Institute Genomics Platform"/>
            <person name="Russ C."/>
            <person name="Tyler B."/>
            <person name="Panabieres F."/>
            <person name="Shan W."/>
            <person name="Tripathy S."/>
            <person name="Grunwald N."/>
            <person name="Machado M."/>
            <person name="Johnson C.S."/>
            <person name="Arredondo F."/>
            <person name="Hong C."/>
            <person name="Coffey M."/>
            <person name="Young S.K."/>
            <person name="Zeng Q."/>
            <person name="Gargeya S."/>
            <person name="Fitzgerald M."/>
            <person name="Abouelleil A."/>
            <person name="Alvarado L."/>
            <person name="Chapman S.B."/>
            <person name="Gainer-Dewar J."/>
            <person name="Goldberg J."/>
            <person name="Griggs A."/>
            <person name="Gujja S."/>
            <person name="Hansen M."/>
            <person name="Howarth C."/>
            <person name="Imamovic A."/>
            <person name="Ireland A."/>
            <person name="Larimer J."/>
            <person name="McCowan C."/>
            <person name="Murphy C."/>
            <person name="Pearson M."/>
            <person name="Poon T.W."/>
            <person name="Priest M."/>
            <person name="Roberts A."/>
            <person name="Saif S."/>
            <person name="Shea T."/>
            <person name="Sykes S."/>
            <person name="Wortman J."/>
            <person name="Nusbaum C."/>
            <person name="Birren B."/>
        </authorList>
    </citation>
    <scope>NUCLEOTIDE SEQUENCE [LARGE SCALE GENOMIC DNA]</scope>
    <source>
        <strain evidence="2">CHvinca01</strain>
    </source>
</reference>
<proteinExistence type="predicted"/>
<organism evidence="2">
    <name type="scientific">Phytophthora nicotianae</name>
    <name type="common">Potato buckeye rot agent</name>
    <name type="synonym">Phytophthora parasitica</name>
    <dbReference type="NCBI Taxonomy" id="4792"/>
    <lineage>
        <taxon>Eukaryota</taxon>
        <taxon>Sar</taxon>
        <taxon>Stramenopiles</taxon>
        <taxon>Oomycota</taxon>
        <taxon>Peronosporomycetes</taxon>
        <taxon>Peronosporales</taxon>
        <taxon>Peronosporaceae</taxon>
        <taxon>Phytophthora</taxon>
    </lineage>
</organism>